<feature type="transmembrane region" description="Helical" evidence="5">
    <location>
        <begin position="289"/>
        <end position="315"/>
    </location>
</feature>
<dbReference type="AlphaFoldDB" id="A0A4U6D1L3"/>
<feature type="transmembrane region" description="Helical" evidence="5">
    <location>
        <begin position="87"/>
        <end position="111"/>
    </location>
</feature>
<gene>
    <name evidence="6" type="ORF">FDK13_19305</name>
</gene>
<evidence type="ECO:0000313" key="7">
    <source>
        <dbReference type="Proteomes" id="UP000304900"/>
    </source>
</evidence>
<comment type="subcellular location">
    <subcellularLocation>
        <location evidence="1">Membrane</location>
        <topology evidence="1">Multi-pass membrane protein</topology>
    </subcellularLocation>
</comment>
<dbReference type="PIRSF" id="PIRSF006060">
    <property type="entry name" value="AA_transporter"/>
    <property type="match status" value="1"/>
</dbReference>
<name>A0A4U6D1L3_9BACT</name>
<dbReference type="PANTHER" id="PTHR11785">
    <property type="entry name" value="AMINO ACID TRANSPORTER"/>
    <property type="match status" value="1"/>
</dbReference>
<feature type="transmembrane region" description="Helical" evidence="5">
    <location>
        <begin position="234"/>
        <end position="259"/>
    </location>
</feature>
<dbReference type="GO" id="GO:0015179">
    <property type="term" value="F:L-amino acid transmembrane transporter activity"/>
    <property type="evidence" value="ECO:0007669"/>
    <property type="project" value="TreeGrafter"/>
</dbReference>
<dbReference type="InterPro" id="IPR050598">
    <property type="entry name" value="AminoAcid_Transporter"/>
</dbReference>
<reference evidence="6 7" key="1">
    <citation type="submission" date="2019-05" db="EMBL/GenBank/DDBJ databases">
        <title>Dyadobacter AR-3-8 sp. nov., isolated from arctic soil.</title>
        <authorList>
            <person name="Chaudhary D.K."/>
        </authorList>
    </citation>
    <scope>NUCLEOTIDE SEQUENCE [LARGE SCALE GENOMIC DNA]</scope>
    <source>
        <strain evidence="6 7">AR-3-8</strain>
    </source>
</reference>
<feature type="transmembrane region" description="Helical" evidence="5">
    <location>
        <begin position="12"/>
        <end position="29"/>
    </location>
</feature>
<dbReference type="Proteomes" id="UP000304900">
    <property type="component" value="Unassembled WGS sequence"/>
</dbReference>
<feature type="transmembrane region" description="Helical" evidence="5">
    <location>
        <begin position="420"/>
        <end position="437"/>
    </location>
</feature>
<evidence type="ECO:0000256" key="2">
    <source>
        <dbReference type="ARBA" id="ARBA00022692"/>
    </source>
</evidence>
<dbReference type="EMBL" id="SZVO01000009">
    <property type="protein sequence ID" value="TKT90486.1"/>
    <property type="molecule type" value="Genomic_DNA"/>
</dbReference>
<sequence length="445" mass="48350">MNENTLKRSIKPLSAVFLVVSAIVGSGIYKKVAPMMDQLHSPTLVLLCWTLAGVLSLMGALSSAELASMMPGSGGEYIYFNKIYGKFFSFIYGWASLAVMKTATIAALAYVFSESLHEIVPQIHSLGGASIKIIASLLIIVLSYVNYRGVSFGEKLSRYFIAGIVLSILAFVILAVFSGKGNTEHFTQTAISAPTGWPLFAAMFAASLSAFWGYEGWNNIGFIGEEVNNPQRNLPLALGIGTLIVIVLYLLINTVYLFILAPAQIESLGINQIAAVETSRVLGGNVGAVLLSVLIVLTTFNCTNGTILMSARIFFAMGRDGLFLKKAAIIHPVYNTPSFSILIQAIWSIVLVWSGSFDALTDLLVFASFFFYGAAAFGVILFRRNKMPRPYKVPLWIPAIFSAFCFLLVVVSAVNQPVQALTGLLLILSGVPVYWYYTKMVKSDL</sequence>
<evidence type="ECO:0000256" key="1">
    <source>
        <dbReference type="ARBA" id="ARBA00004141"/>
    </source>
</evidence>
<keyword evidence="4 5" id="KW-0472">Membrane</keyword>
<dbReference type="InterPro" id="IPR002293">
    <property type="entry name" value="AA/rel_permease1"/>
</dbReference>
<feature type="transmembrane region" description="Helical" evidence="5">
    <location>
        <begin position="44"/>
        <end position="66"/>
    </location>
</feature>
<feature type="transmembrane region" description="Helical" evidence="5">
    <location>
        <begin position="394"/>
        <end position="414"/>
    </location>
</feature>
<feature type="transmembrane region" description="Helical" evidence="5">
    <location>
        <begin position="123"/>
        <end position="147"/>
    </location>
</feature>
<accession>A0A4U6D1L3</accession>
<dbReference type="OrthoDB" id="9810109at2"/>
<keyword evidence="3 5" id="KW-1133">Transmembrane helix</keyword>
<evidence type="ECO:0000256" key="3">
    <source>
        <dbReference type="ARBA" id="ARBA00022989"/>
    </source>
</evidence>
<protein>
    <submittedName>
        <fullName evidence="6">Amino acid permease</fullName>
    </submittedName>
</protein>
<dbReference type="GO" id="GO:0016020">
    <property type="term" value="C:membrane"/>
    <property type="evidence" value="ECO:0007669"/>
    <property type="project" value="UniProtKB-SubCell"/>
</dbReference>
<dbReference type="Pfam" id="PF13520">
    <property type="entry name" value="AA_permease_2"/>
    <property type="match status" value="1"/>
</dbReference>
<feature type="transmembrane region" description="Helical" evidence="5">
    <location>
        <begin position="336"/>
        <end position="357"/>
    </location>
</feature>
<feature type="transmembrane region" description="Helical" evidence="5">
    <location>
        <begin position="159"/>
        <end position="177"/>
    </location>
</feature>
<keyword evidence="7" id="KW-1185">Reference proteome</keyword>
<evidence type="ECO:0000256" key="5">
    <source>
        <dbReference type="SAM" id="Phobius"/>
    </source>
</evidence>
<keyword evidence="2 5" id="KW-0812">Transmembrane</keyword>
<dbReference type="PANTHER" id="PTHR11785:SF512">
    <property type="entry name" value="SOBREMESA, ISOFORM B"/>
    <property type="match status" value="1"/>
</dbReference>
<proteinExistence type="predicted"/>
<feature type="transmembrane region" description="Helical" evidence="5">
    <location>
        <begin position="197"/>
        <end position="214"/>
    </location>
</feature>
<dbReference type="Gene3D" id="1.20.1740.10">
    <property type="entry name" value="Amino acid/polyamine transporter I"/>
    <property type="match status" value="1"/>
</dbReference>
<feature type="transmembrane region" description="Helical" evidence="5">
    <location>
        <begin position="363"/>
        <end position="382"/>
    </location>
</feature>
<organism evidence="6 7">
    <name type="scientific">Dyadobacter frigoris</name>
    <dbReference type="NCBI Taxonomy" id="2576211"/>
    <lineage>
        <taxon>Bacteria</taxon>
        <taxon>Pseudomonadati</taxon>
        <taxon>Bacteroidota</taxon>
        <taxon>Cytophagia</taxon>
        <taxon>Cytophagales</taxon>
        <taxon>Spirosomataceae</taxon>
        <taxon>Dyadobacter</taxon>
    </lineage>
</organism>
<evidence type="ECO:0000256" key="4">
    <source>
        <dbReference type="ARBA" id="ARBA00023136"/>
    </source>
</evidence>
<dbReference type="RefSeq" id="WP_137341654.1">
    <property type="nucleotide sequence ID" value="NZ_BSQH01000002.1"/>
</dbReference>
<evidence type="ECO:0000313" key="6">
    <source>
        <dbReference type="EMBL" id="TKT90486.1"/>
    </source>
</evidence>
<comment type="caution">
    <text evidence="6">The sequence shown here is derived from an EMBL/GenBank/DDBJ whole genome shotgun (WGS) entry which is preliminary data.</text>
</comment>